<organism evidence="1 2">
    <name type="scientific">Vibrio parahaemolyticus</name>
    <dbReference type="NCBI Taxonomy" id="670"/>
    <lineage>
        <taxon>Bacteria</taxon>
        <taxon>Pseudomonadati</taxon>
        <taxon>Pseudomonadota</taxon>
        <taxon>Gammaproteobacteria</taxon>
        <taxon>Vibrionales</taxon>
        <taxon>Vibrionaceae</taxon>
        <taxon>Vibrio</taxon>
    </lineage>
</organism>
<dbReference type="Proteomes" id="UP001253193">
    <property type="component" value="Unassembled WGS sequence"/>
</dbReference>
<comment type="caution">
    <text evidence="1">The sequence shown here is derived from an EMBL/GenBank/DDBJ whole genome shotgun (WGS) entry which is preliminary data.</text>
</comment>
<sequence>MIEYAYLKGTTYLAHVDDVPNGKGCDCVCAGCGDALVAKNNCVDKANHFSHDCLAEKRSCRMTQLHIFAQNYFASLKKFTLPLVNFEYKGRNLFKSATEVEVYEAKMEAKIGKYFADVVLSTSVGDVIIEVLVSHKTEHDKSAYYQREGLACLEVDLSNFLKLGISDAHQSLKSGTYPREWIHEWCKNELIDKCEEDFLKKKRELIRRRRLTALQSAKKLIEGCYAPLPSIKETISCTIQGREFQEEVTLFAKREQELSNLVMAEEEDDWILLKGGLGERTLWVAYLFEQDVPKRLNDLDGSVIVREPISESSSGSEWRWLTHPKLTKRRDQEVAWFKESCLSEIMFEKSTKESEETAAINSEVYLSKTDDYFKRDYRRWANWMINNRLYRPAGGSNPKIPVVLKYRRKFPSLWVFGAWHVAVLSQVAEIMDTKPLRTPVAHSDIFNELASVFGVSQAFIDLEKGVHPSKVTSKRRDITLRRRIIECALEPYMMDDKVRFVDKGVMRTGSLKDSLYV</sequence>
<name>A0AAW8PYQ8_VIBPH</name>
<reference evidence="1" key="1">
    <citation type="submission" date="2023-06" db="EMBL/GenBank/DDBJ databases">
        <title>Genomic Diversity of Vibrio spp. and Metagenomic Analysis of Pathogens in Florida Gulf Coastal Waters Following Hurricane Ian.</title>
        <authorList>
            <person name="Brumfield K.D."/>
        </authorList>
    </citation>
    <scope>NUCLEOTIDE SEQUENCE</scope>
    <source>
        <strain evidence="1">WBS2B-138</strain>
    </source>
</reference>
<protein>
    <submittedName>
        <fullName evidence="1">Uncharacterized protein</fullName>
    </submittedName>
</protein>
<evidence type="ECO:0000313" key="2">
    <source>
        <dbReference type="Proteomes" id="UP001253193"/>
    </source>
</evidence>
<accession>A0AAW8PYQ8</accession>
<dbReference type="AlphaFoldDB" id="A0AAW8PYQ8"/>
<dbReference type="EMBL" id="JAUHGG010000003">
    <property type="protein sequence ID" value="MDS1821366.1"/>
    <property type="molecule type" value="Genomic_DNA"/>
</dbReference>
<dbReference type="RefSeq" id="WP_311020249.1">
    <property type="nucleotide sequence ID" value="NZ_JAUHGG010000003.1"/>
</dbReference>
<gene>
    <name evidence="1" type="ORF">QX249_11910</name>
</gene>
<evidence type="ECO:0000313" key="1">
    <source>
        <dbReference type="EMBL" id="MDS1821366.1"/>
    </source>
</evidence>
<proteinExistence type="predicted"/>